<keyword evidence="2" id="KW-1185">Reference proteome</keyword>
<proteinExistence type="predicted"/>
<dbReference type="EMBL" id="JAUHJR010000002">
    <property type="protein sequence ID" value="MDN4161096.1"/>
    <property type="molecule type" value="Genomic_DNA"/>
</dbReference>
<protein>
    <submittedName>
        <fullName evidence="1">Uncharacterized protein</fullName>
    </submittedName>
</protein>
<evidence type="ECO:0000313" key="2">
    <source>
        <dbReference type="Proteomes" id="UP001168537"/>
    </source>
</evidence>
<reference evidence="1" key="1">
    <citation type="submission" date="2023-06" db="EMBL/GenBank/DDBJ databases">
        <title>Draft genome sequence of Nocardioides sp. SOB72.</title>
        <authorList>
            <person name="Zhang G."/>
        </authorList>
    </citation>
    <scope>NUCLEOTIDE SEQUENCE</scope>
    <source>
        <strain evidence="1">SOB72</strain>
    </source>
</reference>
<accession>A0ABT8ESW0</accession>
<dbReference type="Proteomes" id="UP001168537">
    <property type="component" value="Unassembled WGS sequence"/>
</dbReference>
<name>A0ABT8ESW0_9ACTN</name>
<organism evidence="1 2">
    <name type="scientific">Nocardioides abyssi</name>
    <dbReference type="NCBI Taxonomy" id="3058370"/>
    <lineage>
        <taxon>Bacteria</taxon>
        <taxon>Bacillati</taxon>
        <taxon>Actinomycetota</taxon>
        <taxon>Actinomycetes</taxon>
        <taxon>Propionibacteriales</taxon>
        <taxon>Nocardioidaceae</taxon>
        <taxon>Nocardioides</taxon>
    </lineage>
</organism>
<dbReference type="RefSeq" id="WP_300959977.1">
    <property type="nucleotide sequence ID" value="NZ_JAUHJR010000002.1"/>
</dbReference>
<evidence type="ECO:0000313" key="1">
    <source>
        <dbReference type="EMBL" id="MDN4161096.1"/>
    </source>
</evidence>
<sequence>MDALVWVEAWQVQAEMLPFVVGQSVTWPVGSQFNEEALTEHVGADTAAQISVGVDWHAPRPEDTVDYTGIVSRIEVYRCRLAQGQVISGSVETFSSAEVDGWESEKDGLHVSGYLVTLTNTRQSAER</sequence>
<dbReference type="Pfam" id="PF20218">
    <property type="entry name" value="DUF6578"/>
    <property type="match status" value="1"/>
</dbReference>
<comment type="caution">
    <text evidence="1">The sequence shown here is derived from an EMBL/GenBank/DDBJ whole genome shotgun (WGS) entry which is preliminary data.</text>
</comment>
<dbReference type="InterPro" id="IPR046485">
    <property type="entry name" value="DUF6578"/>
</dbReference>
<gene>
    <name evidence="1" type="ORF">QWY29_06975</name>
</gene>